<dbReference type="PRINTS" id="PR00463">
    <property type="entry name" value="EP450I"/>
</dbReference>
<comment type="similarity">
    <text evidence="3 13">Belongs to the cytochrome P450 family.</text>
</comment>
<evidence type="ECO:0000256" key="4">
    <source>
        <dbReference type="ARBA" id="ARBA00022617"/>
    </source>
</evidence>
<evidence type="ECO:0000256" key="8">
    <source>
        <dbReference type="ARBA" id="ARBA00023002"/>
    </source>
</evidence>
<dbReference type="GO" id="GO:0016705">
    <property type="term" value="F:oxidoreductase activity, acting on paired donors, with incorporation or reduction of molecular oxygen"/>
    <property type="evidence" value="ECO:0007669"/>
    <property type="project" value="InterPro"/>
</dbReference>
<comment type="subcellular location">
    <subcellularLocation>
        <location evidence="2">Membrane</location>
    </subcellularLocation>
</comment>
<reference evidence="15" key="1">
    <citation type="submission" date="2022-10" db="EMBL/GenBank/DDBJ databases">
        <title>Culturing micro-colonial fungi from biological soil crusts in the Mojave desert and describing Neophaeococcomyces mojavensis, and introducing the new genera and species Taxawa tesnikishii.</title>
        <authorList>
            <person name="Kurbessoian T."/>
            <person name="Stajich J.E."/>
        </authorList>
    </citation>
    <scope>NUCLEOTIDE SEQUENCE</scope>
    <source>
        <strain evidence="15">TK_41</strain>
    </source>
</reference>
<dbReference type="GO" id="GO:1902181">
    <property type="term" value="P:verruculogen biosynthetic process"/>
    <property type="evidence" value="ECO:0007669"/>
    <property type="project" value="UniProtKB-ARBA"/>
</dbReference>
<dbReference type="PRINTS" id="PR00385">
    <property type="entry name" value="P450"/>
</dbReference>
<feature type="binding site" description="axial binding residue" evidence="12">
    <location>
        <position position="462"/>
    </location>
    <ligand>
        <name>heme</name>
        <dbReference type="ChEBI" id="CHEBI:30413"/>
    </ligand>
    <ligandPart>
        <name>Fe</name>
        <dbReference type="ChEBI" id="CHEBI:18248"/>
    </ligandPart>
</feature>
<keyword evidence="10 13" id="KW-0503">Monooxygenase</keyword>
<evidence type="ECO:0000256" key="12">
    <source>
        <dbReference type="PIRSR" id="PIRSR602401-1"/>
    </source>
</evidence>
<dbReference type="FunFam" id="1.10.630.10:FF:000063">
    <property type="entry name" value="Cytochrome P450 monooxygenase"/>
    <property type="match status" value="1"/>
</dbReference>
<keyword evidence="5 14" id="KW-0812">Transmembrane</keyword>
<evidence type="ECO:0000256" key="3">
    <source>
        <dbReference type="ARBA" id="ARBA00010617"/>
    </source>
</evidence>
<dbReference type="InterPro" id="IPR002401">
    <property type="entry name" value="Cyt_P450_E_grp-I"/>
</dbReference>
<evidence type="ECO:0000256" key="13">
    <source>
        <dbReference type="RuleBase" id="RU000461"/>
    </source>
</evidence>
<evidence type="ECO:0000256" key="14">
    <source>
        <dbReference type="SAM" id="Phobius"/>
    </source>
</evidence>
<keyword evidence="6 12" id="KW-0479">Metal-binding</keyword>
<keyword evidence="11 14" id="KW-0472">Membrane</keyword>
<evidence type="ECO:0000256" key="9">
    <source>
        <dbReference type="ARBA" id="ARBA00023004"/>
    </source>
</evidence>
<dbReference type="PANTHER" id="PTHR24305">
    <property type="entry name" value="CYTOCHROME P450"/>
    <property type="match status" value="1"/>
</dbReference>
<gene>
    <name evidence="15" type="ORF">H2200_001163</name>
</gene>
<dbReference type="GO" id="GO:0020037">
    <property type="term" value="F:heme binding"/>
    <property type="evidence" value="ECO:0007669"/>
    <property type="project" value="InterPro"/>
</dbReference>
<dbReference type="EMBL" id="JAPDRK010000002">
    <property type="protein sequence ID" value="KAJ9615089.1"/>
    <property type="molecule type" value="Genomic_DNA"/>
</dbReference>
<keyword evidence="8 13" id="KW-0560">Oxidoreductase</keyword>
<comment type="caution">
    <text evidence="15">The sequence shown here is derived from an EMBL/GenBank/DDBJ whole genome shotgun (WGS) entry which is preliminary data.</text>
</comment>
<dbReference type="PANTHER" id="PTHR24305:SF237">
    <property type="entry name" value="CYTOCHROME P450 MONOOXYGENASE ATNE-RELATED"/>
    <property type="match status" value="1"/>
</dbReference>
<keyword evidence="4 12" id="KW-0349">Heme</keyword>
<evidence type="ECO:0000256" key="5">
    <source>
        <dbReference type="ARBA" id="ARBA00022692"/>
    </source>
</evidence>
<evidence type="ECO:0000256" key="2">
    <source>
        <dbReference type="ARBA" id="ARBA00004370"/>
    </source>
</evidence>
<proteinExistence type="inferred from homology"/>
<keyword evidence="16" id="KW-1185">Reference proteome</keyword>
<evidence type="ECO:0000256" key="7">
    <source>
        <dbReference type="ARBA" id="ARBA00022989"/>
    </source>
</evidence>
<dbReference type="Pfam" id="PF00067">
    <property type="entry name" value="p450"/>
    <property type="match status" value="1"/>
</dbReference>
<keyword evidence="9 12" id="KW-0408">Iron</keyword>
<evidence type="ECO:0000256" key="1">
    <source>
        <dbReference type="ARBA" id="ARBA00001971"/>
    </source>
</evidence>
<dbReference type="InterPro" id="IPR017972">
    <property type="entry name" value="Cyt_P450_CS"/>
</dbReference>
<evidence type="ECO:0000256" key="10">
    <source>
        <dbReference type="ARBA" id="ARBA00023033"/>
    </source>
</evidence>
<protein>
    <recommendedName>
        <fullName evidence="17">Benzoate 4-monooxygenase cytochrome P450</fullName>
    </recommendedName>
</protein>
<evidence type="ECO:0000256" key="11">
    <source>
        <dbReference type="ARBA" id="ARBA00023136"/>
    </source>
</evidence>
<dbReference type="CDD" id="cd11061">
    <property type="entry name" value="CYP67-like"/>
    <property type="match status" value="1"/>
</dbReference>
<evidence type="ECO:0000313" key="15">
    <source>
        <dbReference type="EMBL" id="KAJ9615089.1"/>
    </source>
</evidence>
<evidence type="ECO:0000313" key="16">
    <source>
        <dbReference type="Proteomes" id="UP001172673"/>
    </source>
</evidence>
<name>A0AA38XKC8_9EURO</name>
<comment type="cofactor">
    <cofactor evidence="1 12">
        <name>heme</name>
        <dbReference type="ChEBI" id="CHEBI:30413"/>
    </cofactor>
</comment>
<dbReference type="InterPro" id="IPR050121">
    <property type="entry name" value="Cytochrome_P450_monoxygenase"/>
</dbReference>
<evidence type="ECO:0008006" key="17">
    <source>
        <dbReference type="Google" id="ProtNLM"/>
    </source>
</evidence>
<evidence type="ECO:0000256" key="6">
    <source>
        <dbReference type="ARBA" id="ARBA00022723"/>
    </source>
</evidence>
<dbReference type="InterPro" id="IPR036396">
    <property type="entry name" value="Cyt_P450_sf"/>
</dbReference>
<dbReference type="GO" id="GO:0005506">
    <property type="term" value="F:iron ion binding"/>
    <property type="evidence" value="ECO:0007669"/>
    <property type="project" value="InterPro"/>
</dbReference>
<sequence length="528" mass="59151">MSSTFSFFTSAFAVLALLSFVLFTYRLYFHPLANIPGPLGNKITGWAQTLVTQSGRRHVWLFELHQKYGPVVRLTPNTVSINTATALKDIYGSRKASVRKGQFYQAVQSAEGAPTTFSERNEALHATKRRLLSHAFSERAIQDSEQYVSANINIWLNQLGAGPLSSNGWTAEKNVATWVNYLTFDILADLAYGRSFEMLTKKDMRFVAELIPGATHGVYIVGWHPLTQFLRWFLYRTPIGAWLAGDIIKDMQRLTEVSGKFVAERRSLEMSGDNSSTPARKDFFFHLFRGKDPETGQAFSDGELMSESNLLLVAGSDTTATTLSACMFYLVRHPHVLQNLRHELESNFSSLGDIKYTGTRLSTLPYLRAVIDESLRLNPPVGSTLGRDVIGSGINIDDFYYPPGVSVGVPIYALHHNSDYFPDPHAFKPERWIVNEKAGITKEIVDRAQSAFCPFSIGQRGCIGKNLAYLELSLAVARCVWRYDLEEIQGWGEKFAVGFASSKEEYTTLDGFVAQKNGPVLRFRDRKG</sequence>
<dbReference type="Gene3D" id="1.10.630.10">
    <property type="entry name" value="Cytochrome P450"/>
    <property type="match status" value="1"/>
</dbReference>
<dbReference type="InterPro" id="IPR001128">
    <property type="entry name" value="Cyt_P450"/>
</dbReference>
<accession>A0AA38XKC8</accession>
<dbReference type="Proteomes" id="UP001172673">
    <property type="component" value="Unassembled WGS sequence"/>
</dbReference>
<dbReference type="PROSITE" id="PS00086">
    <property type="entry name" value="CYTOCHROME_P450"/>
    <property type="match status" value="1"/>
</dbReference>
<organism evidence="15 16">
    <name type="scientific">Cladophialophora chaetospira</name>
    <dbReference type="NCBI Taxonomy" id="386627"/>
    <lineage>
        <taxon>Eukaryota</taxon>
        <taxon>Fungi</taxon>
        <taxon>Dikarya</taxon>
        <taxon>Ascomycota</taxon>
        <taxon>Pezizomycotina</taxon>
        <taxon>Eurotiomycetes</taxon>
        <taxon>Chaetothyriomycetidae</taxon>
        <taxon>Chaetothyriales</taxon>
        <taxon>Herpotrichiellaceae</taxon>
        <taxon>Cladophialophora</taxon>
    </lineage>
</organism>
<dbReference type="GO" id="GO:0004497">
    <property type="term" value="F:monooxygenase activity"/>
    <property type="evidence" value="ECO:0007669"/>
    <property type="project" value="UniProtKB-KW"/>
</dbReference>
<dbReference type="GO" id="GO:0016020">
    <property type="term" value="C:membrane"/>
    <property type="evidence" value="ECO:0007669"/>
    <property type="project" value="UniProtKB-SubCell"/>
</dbReference>
<dbReference type="SUPFAM" id="SSF48264">
    <property type="entry name" value="Cytochrome P450"/>
    <property type="match status" value="1"/>
</dbReference>
<feature type="transmembrane region" description="Helical" evidence="14">
    <location>
        <begin position="7"/>
        <end position="28"/>
    </location>
</feature>
<keyword evidence="7 14" id="KW-1133">Transmembrane helix</keyword>
<dbReference type="AlphaFoldDB" id="A0AA38XKC8"/>